<dbReference type="Gene3D" id="2.40.50.90">
    <property type="match status" value="1"/>
</dbReference>
<name>A0ABR5CQD8_9HYPH</name>
<proteinExistence type="predicted"/>
<accession>A0ABR5CQD8</accession>
<feature type="domain" description="TNase-like" evidence="2">
    <location>
        <begin position="83"/>
        <end position="181"/>
    </location>
</feature>
<keyword evidence="1" id="KW-1133">Transmembrane helix</keyword>
<evidence type="ECO:0000313" key="4">
    <source>
        <dbReference type="Proteomes" id="UP000052068"/>
    </source>
</evidence>
<keyword evidence="1" id="KW-0472">Membrane</keyword>
<dbReference type="InterPro" id="IPR016071">
    <property type="entry name" value="Staphylococal_nuclease_OB-fold"/>
</dbReference>
<dbReference type="SUPFAM" id="SSF50199">
    <property type="entry name" value="Staphylococcal nuclease"/>
    <property type="match status" value="1"/>
</dbReference>
<dbReference type="InterPro" id="IPR035437">
    <property type="entry name" value="SNase_OB-fold_sf"/>
</dbReference>
<dbReference type="PROSITE" id="PS50830">
    <property type="entry name" value="TNASE_3"/>
    <property type="match status" value="1"/>
</dbReference>
<sequence>MAKVVQFRSRHMARPISGWLFARRVVLGMVASFLVGASATYFMSGSGAVEQGSRPKGRDIPSYRAAEEASLSARSQTVTFRQCKGSVRVNCIVDGDTLWTDGIKVRIADIDAPEIGQPRCASEKALGDRATIRLMELVNAGPFETVSWPGRDEDKYGRKLRILMRDGRSLGDILVSEGLARTWTGKRQPWC</sequence>
<protein>
    <submittedName>
        <fullName evidence="3">Nuclease</fullName>
    </submittedName>
</protein>
<evidence type="ECO:0000313" key="3">
    <source>
        <dbReference type="EMBL" id="KJF67043.1"/>
    </source>
</evidence>
<dbReference type="Proteomes" id="UP000052068">
    <property type="component" value="Unassembled WGS sequence"/>
</dbReference>
<gene>
    <name evidence="3" type="ORF">RS75_13460</name>
</gene>
<reference evidence="3 4" key="1">
    <citation type="submission" date="2015-03" db="EMBL/GenBank/DDBJ databases">
        <title>Draft Genome Sequences of Agrobacterium nepotum Strain 39/7T (= CFBP 7436T = LMG 26435T) and Agrobacterium sp. Strain KFB 330 (= CFBP 8308 = LMG 28674).</title>
        <authorList>
            <person name="Kuzmanovic N."/>
            <person name="Pulawska J."/>
            <person name="Obradovic A."/>
        </authorList>
    </citation>
    <scope>NUCLEOTIDE SEQUENCE [LARGE SCALE GENOMIC DNA]</scope>
    <source>
        <strain evidence="3 4">39/7</strain>
    </source>
</reference>
<dbReference type="Pfam" id="PF00565">
    <property type="entry name" value="SNase"/>
    <property type="match status" value="1"/>
</dbReference>
<keyword evidence="1" id="KW-0812">Transmembrane</keyword>
<evidence type="ECO:0000259" key="2">
    <source>
        <dbReference type="PROSITE" id="PS50830"/>
    </source>
</evidence>
<feature type="transmembrane region" description="Helical" evidence="1">
    <location>
        <begin position="21"/>
        <end position="43"/>
    </location>
</feature>
<organism evidence="3 4">
    <name type="scientific">Rhizobium nepotum 39/7</name>
    <dbReference type="NCBI Taxonomy" id="1368418"/>
    <lineage>
        <taxon>Bacteria</taxon>
        <taxon>Pseudomonadati</taxon>
        <taxon>Pseudomonadota</taxon>
        <taxon>Alphaproteobacteria</taxon>
        <taxon>Hyphomicrobiales</taxon>
        <taxon>Rhizobiaceae</taxon>
        <taxon>Rhizobium/Agrobacterium group</taxon>
        <taxon>Rhizobium</taxon>
    </lineage>
</organism>
<dbReference type="EMBL" id="JWJH01000012">
    <property type="protein sequence ID" value="KJF67043.1"/>
    <property type="molecule type" value="Genomic_DNA"/>
</dbReference>
<keyword evidence="4" id="KW-1185">Reference proteome</keyword>
<evidence type="ECO:0000256" key="1">
    <source>
        <dbReference type="SAM" id="Phobius"/>
    </source>
</evidence>
<comment type="caution">
    <text evidence="3">The sequence shown here is derived from an EMBL/GenBank/DDBJ whole genome shotgun (WGS) entry which is preliminary data.</text>
</comment>
<dbReference type="RefSeq" id="WP_045021248.1">
    <property type="nucleotide sequence ID" value="NZ_JWJH01000012.1"/>
</dbReference>